<dbReference type="EMBL" id="PKPP01012861">
    <property type="protein sequence ID" value="PWA41742.1"/>
    <property type="molecule type" value="Genomic_DNA"/>
</dbReference>
<protein>
    <recommendedName>
        <fullName evidence="4">40S ribosomal protein S7</fullName>
    </recommendedName>
</protein>
<dbReference type="GO" id="GO:0022627">
    <property type="term" value="C:cytosolic small ribosomal subunit"/>
    <property type="evidence" value="ECO:0007669"/>
    <property type="project" value="TreeGrafter"/>
</dbReference>
<dbReference type="STRING" id="35608.A0A2U1KYB1"/>
<proteinExistence type="inferred from homology"/>
<comment type="similarity">
    <text evidence="1 4">Belongs to the eukaryotic ribosomal protein eS7 family.</text>
</comment>
<gene>
    <name evidence="6" type="ORF">CTI12_AA551120</name>
</gene>
<dbReference type="OrthoDB" id="1732955at2759"/>
<accession>A0A2U1KYB1</accession>
<sequence>MDTPTIGARMCSEEFEEEWKGEEARERWKQALFDLENTHQELKSDLKDLYINSASQIDVVGDKKAVVVHVSYRLSKPFR</sequence>
<keyword evidence="2 4" id="KW-0689">Ribosomal protein</keyword>
<dbReference type="PANTHER" id="PTHR11278:SF0">
    <property type="entry name" value="SMALL RIBOSOMAL SUBUNIT PROTEIN ES7"/>
    <property type="match status" value="1"/>
</dbReference>
<evidence type="ECO:0000313" key="6">
    <source>
        <dbReference type="EMBL" id="PWA41742.1"/>
    </source>
</evidence>
<dbReference type="GO" id="GO:0003735">
    <property type="term" value="F:structural constituent of ribosome"/>
    <property type="evidence" value="ECO:0007669"/>
    <property type="project" value="InterPro"/>
</dbReference>
<dbReference type="Proteomes" id="UP000245207">
    <property type="component" value="Unassembled WGS sequence"/>
</dbReference>
<dbReference type="PANTHER" id="PTHR11278">
    <property type="entry name" value="40S RIBOSOMAL PROTEIN S7"/>
    <property type="match status" value="1"/>
</dbReference>
<keyword evidence="3 4" id="KW-0687">Ribonucleoprotein</keyword>
<feature type="coiled-coil region" evidence="5">
    <location>
        <begin position="25"/>
        <end position="52"/>
    </location>
</feature>
<dbReference type="GO" id="GO:0006364">
    <property type="term" value="P:rRNA processing"/>
    <property type="evidence" value="ECO:0007669"/>
    <property type="project" value="TreeGrafter"/>
</dbReference>
<organism evidence="6 7">
    <name type="scientific">Artemisia annua</name>
    <name type="common">Sweet wormwood</name>
    <dbReference type="NCBI Taxonomy" id="35608"/>
    <lineage>
        <taxon>Eukaryota</taxon>
        <taxon>Viridiplantae</taxon>
        <taxon>Streptophyta</taxon>
        <taxon>Embryophyta</taxon>
        <taxon>Tracheophyta</taxon>
        <taxon>Spermatophyta</taxon>
        <taxon>Magnoliopsida</taxon>
        <taxon>eudicotyledons</taxon>
        <taxon>Gunneridae</taxon>
        <taxon>Pentapetalae</taxon>
        <taxon>asterids</taxon>
        <taxon>campanulids</taxon>
        <taxon>Asterales</taxon>
        <taxon>Asteraceae</taxon>
        <taxon>Asteroideae</taxon>
        <taxon>Anthemideae</taxon>
        <taxon>Artemisiinae</taxon>
        <taxon>Artemisia</taxon>
    </lineage>
</organism>
<dbReference type="GO" id="GO:0030686">
    <property type="term" value="C:90S preribosome"/>
    <property type="evidence" value="ECO:0007669"/>
    <property type="project" value="TreeGrafter"/>
</dbReference>
<dbReference type="Pfam" id="PF01251">
    <property type="entry name" value="Ribosomal_S7e"/>
    <property type="match status" value="1"/>
</dbReference>
<reference evidence="6 7" key="1">
    <citation type="journal article" date="2018" name="Mol. Plant">
        <title>The genome of Artemisia annua provides insight into the evolution of Asteraceae family and artemisinin biosynthesis.</title>
        <authorList>
            <person name="Shen Q."/>
            <person name="Zhang L."/>
            <person name="Liao Z."/>
            <person name="Wang S."/>
            <person name="Yan T."/>
            <person name="Shi P."/>
            <person name="Liu M."/>
            <person name="Fu X."/>
            <person name="Pan Q."/>
            <person name="Wang Y."/>
            <person name="Lv Z."/>
            <person name="Lu X."/>
            <person name="Zhang F."/>
            <person name="Jiang W."/>
            <person name="Ma Y."/>
            <person name="Chen M."/>
            <person name="Hao X."/>
            <person name="Li L."/>
            <person name="Tang Y."/>
            <person name="Lv G."/>
            <person name="Zhou Y."/>
            <person name="Sun X."/>
            <person name="Brodelius P.E."/>
            <person name="Rose J.K.C."/>
            <person name="Tang K."/>
        </authorList>
    </citation>
    <scope>NUCLEOTIDE SEQUENCE [LARGE SCALE GENOMIC DNA]</scope>
    <source>
        <strain evidence="7">cv. Huhao1</strain>
        <tissue evidence="6">Leaf</tissue>
    </source>
</reference>
<comment type="caution">
    <text evidence="6">The sequence shown here is derived from an EMBL/GenBank/DDBJ whole genome shotgun (WGS) entry which is preliminary data.</text>
</comment>
<dbReference type="GO" id="GO:0042274">
    <property type="term" value="P:ribosomal small subunit biogenesis"/>
    <property type="evidence" value="ECO:0007669"/>
    <property type="project" value="TreeGrafter"/>
</dbReference>
<name>A0A2U1KYB1_ARTAN</name>
<keyword evidence="7" id="KW-1185">Reference proteome</keyword>
<evidence type="ECO:0000256" key="4">
    <source>
        <dbReference type="RuleBase" id="RU364105"/>
    </source>
</evidence>
<keyword evidence="5" id="KW-0175">Coiled coil</keyword>
<dbReference type="InterPro" id="IPR000554">
    <property type="entry name" value="Ribosomal_eS7"/>
</dbReference>
<evidence type="ECO:0000256" key="2">
    <source>
        <dbReference type="ARBA" id="ARBA00022980"/>
    </source>
</evidence>
<evidence type="ECO:0000256" key="5">
    <source>
        <dbReference type="SAM" id="Coils"/>
    </source>
</evidence>
<dbReference type="GO" id="GO:0006412">
    <property type="term" value="P:translation"/>
    <property type="evidence" value="ECO:0007669"/>
    <property type="project" value="InterPro"/>
</dbReference>
<evidence type="ECO:0000256" key="1">
    <source>
        <dbReference type="ARBA" id="ARBA00007820"/>
    </source>
</evidence>
<evidence type="ECO:0000256" key="3">
    <source>
        <dbReference type="ARBA" id="ARBA00023274"/>
    </source>
</evidence>
<evidence type="ECO:0000313" key="7">
    <source>
        <dbReference type="Proteomes" id="UP000245207"/>
    </source>
</evidence>
<dbReference type="AlphaFoldDB" id="A0A2U1KYB1"/>
<dbReference type="GO" id="GO:0032040">
    <property type="term" value="C:small-subunit processome"/>
    <property type="evidence" value="ECO:0007669"/>
    <property type="project" value="TreeGrafter"/>
</dbReference>